<organism evidence="1 2">
    <name type="scientific">Plasticicumulans acidivorans</name>
    <dbReference type="NCBI Taxonomy" id="886464"/>
    <lineage>
        <taxon>Bacteria</taxon>
        <taxon>Pseudomonadati</taxon>
        <taxon>Pseudomonadota</taxon>
        <taxon>Gammaproteobacteria</taxon>
        <taxon>Candidatus Competibacteraceae</taxon>
        <taxon>Plasticicumulans</taxon>
    </lineage>
</organism>
<dbReference type="RefSeq" id="WP_110020097.1">
    <property type="nucleotide sequence ID" value="NZ_QGTJ01000013.1"/>
</dbReference>
<dbReference type="Proteomes" id="UP000246569">
    <property type="component" value="Unassembled WGS sequence"/>
</dbReference>
<proteinExistence type="predicted"/>
<sequence length="111" mass="12548">MIKRLLALDGVVAVCRFRDDGSLMEGYGGHIDSGQMSALARVAHEYRRMLQGHTDQFSMFSDRRGWTPPRGWLVRGDTRSLCGVAGVVCIFDNDDSNFDRILTEMLEVAHW</sequence>
<keyword evidence="2" id="KW-1185">Reference proteome</keyword>
<evidence type="ECO:0000313" key="1">
    <source>
        <dbReference type="EMBL" id="PWV58872.1"/>
    </source>
</evidence>
<dbReference type="InterPro" id="IPR018685">
    <property type="entry name" value="DUF2173"/>
</dbReference>
<protein>
    <submittedName>
        <fullName evidence="1">Roadblock/LC7 domain-containing protein</fullName>
    </submittedName>
</protein>
<dbReference type="Pfam" id="PF09941">
    <property type="entry name" value="DUF2173"/>
    <property type="match status" value="1"/>
</dbReference>
<name>A0A317MQY3_9GAMM</name>
<comment type="caution">
    <text evidence="1">The sequence shown here is derived from an EMBL/GenBank/DDBJ whole genome shotgun (WGS) entry which is preliminary data.</text>
</comment>
<dbReference type="OrthoDB" id="8562534at2"/>
<gene>
    <name evidence="1" type="ORF">C7443_11353</name>
</gene>
<dbReference type="AlphaFoldDB" id="A0A317MQY3"/>
<accession>A0A317MQY3</accession>
<reference evidence="1 2" key="1">
    <citation type="submission" date="2018-05" db="EMBL/GenBank/DDBJ databases">
        <title>Genomic Encyclopedia of Type Strains, Phase IV (KMG-IV): sequencing the most valuable type-strain genomes for metagenomic binning, comparative biology and taxonomic classification.</title>
        <authorList>
            <person name="Goeker M."/>
        </authorList>
    </citation>
    <scope>NUCLEOTIDE SEQUENCE [LARGE SCALE GENOMIC DNA]</scope>
    <source>
        <strain evidence="1 2">DSM 23606</strain>
    </source>
</reference>
<evidence type="ECO:0000313" key="2">
    <source>
        <dbReference type="Proteomes" id="UP000246569"/>
    </source>
</evidence>
<dbReference type="EMBL" id="QGTJ01000013">
    <property type="protein sequence ID" value="PWV58872.1"/>
    <property type="molecule type" value="Genomic_DNA"/>
</dbReference>